<dbReference type="AlphaFoldDB" id="A0A168I2Q6"/>
<keyword evidence="2" id="KW-0539">Nucleus</keyword>
<dbReference type="InterPro" id="IPR001138">
    <property type="entry name" value="Zn2Cys6_DnaBD"/>
</dbReference>
<feature type="domain" description="Zn(2)-C6 fungal-type" evidence="4">
    <location>
        <begin position="30"/>
        <end position="59"/>
    </location>
</feature>
<dbReference type="PROSITE" id="PS50048">
    <property type="entry name" value="ZN2_CY6_FUNGAL_2"/>
    <property type="match status" value="1"/>
</dbReference>
<dbReference type="GO" id="GO:0000981">
    <property type="term" value="F:DNA-binding transcription factor activity, RNA polymerase II-specific"/>
    <property type="evidence" value="ECO:0007669"/>
    <property type="project" value="InterPro"/>
</dbReference>
<dbReference type="GO" id="GO:0008270">
    <property type="term" value="F:zinc ion binding"/>
    <property type="evidence" value="ECO:0007669"/>
    <property type="project" value="InterPro"/>
</dbReference>
<evidence type="ECO:0000313" key="5">
    <source>
        <dbReference type="EMBL" id="OAA78654.1"/>
    </source>
</evidence>
<dbReference type="PROSITE" id="PS00463">
    <property type="entry name" value="ZN2_CY6_FUNGAL_1"/>
    <property type="match status" value="1"/>
</dbReference>
<dbReference type="CDD" id="cd12148">
    <property type="entry name" value="fungal_TF_MHR"/>
    <property type="match status" value="1"/>
</dbReference>
<dbReference type="OrthoDB" id="5367487at2759"/>
<feature type="region of interest" description="Disordered" evidence="3">
    <location>
        <begin position="1"/>
        <end position="22"/>
    </location>
</feature>
<dbReference type="Pfam" id="PF00172">
    <property type="entry name" value="Zn_clus"/>
    <property type="match status" value="1"/>
</dbReference>
<dbReference type="GO" id="GO:0006351">
    <property type="term" value="P:DNA-templated transcription"/>
    <property type="evidence" value="ECO:0007669"/>
    <property type="project" value="InterPro"/>
</dbReference>
<evidence type="ECO:0000256" key="2">
    <source>
        <dbReference type="ARBA" id="ARBA00023242"/>
    </source>
</evidence>
<dbReference type="InterPro" id="IPR036864">
    <property type="entry name" value="Zn2-C6_fun-type_DNA-bd_sf"/>
</dbReference>
<name>A0A168I2Q6_CORDF</name>
<accession>A0A168I2Q6</accession>
<evidence type="ECO:0000256" key="3">
    <source>
        <dbReference type="SAM" id="MobiDB-lite"/>
    </source>
</evidence>
<proteinExistence type="predicted"/>
<dbReference type="SMART" id="SM00906">
    <property type="entry name" value="Fungal_trans"/>
    <property type="match status" value="1"/>
</dbReference>
<evidence type="ECO:0000259" key="4">
    <source>
        <dbReference type="PROSITE" id="PS50048"/>
    </source>
</evidence>
<organism evidence="5 6">
    <name type="scientific">Akanthomyces lecanii RCEF 1005</name>
    <dbReference type="NCBI Taxonomy" id="1081108"/>
    <lineage>
        <taxon>Eukaryota</taxon>
        <taxon>Fungi</taxon>
        <taxon>Dikarya</taxon>
        <taxon>Ascomycota</taxon>
        <taxon>Pezizomycotina</taxon>
        <taxon>Sordariomycetes</taxon>
        <taxon>Hypocreomycetidae</taxon>
        <taxon>Hypocreales</taxon>
        <taxon>Cordycipitaceae</taxon>
        <taxon>Akanthomyces</taxon>
        <taxon>Cordyceps confragosa</taxon>
    </lineage>
</organism>
<protein>
    <submittedName>
        <fullName evidence="5">N-terminal binuclear Zn cluster-containing/DNA binding domain-containing protein</fullName>
    </submittedName>
</protein>
<dbReference type="Proteomes" id="UP000076881">
    <property type="component" value="Unassembled WGS sequence"/>
</dbReference>
<sequence length="608" mass="66881">MPAELPTTRAGGSGTATTAAENTETGASTACVQCRQRHVKCDGKRPCKRCVDSDSTCVFVPSRRGQRYPTNRASLHTPPQEADTSPGIKRTQNDAGLVPSDCPSKFLFRSITPPALRSVVAWSKPASRPASTGPPPRLRPHPAVGFERCISSYYYNFHASHPLVLPQTNLRPLVKEEALQPLLAVMQWVGSKYIAPELEQGPLLDVAKSSVDEAEAKSANGFTVQAMIVLMVALDGAGYQQQAIDLLGRAKRMLLSLGMNYNQFLIESETRSSCLDESWRRTWWELYVLDAMFAGAHRATNFSLFDVPTDVGLPCEEDEYATNQIPEPRTVQDLNDRDFAMDSYPFSSFTYRILSAQNLGKVMRHFEAAEVDDNVHAQLEMLLTSWRHNLPASKQDSLQRDGRPDEVMFQAHMLNHTTSIFLHRSRAQLDLAPTRTIDACAPPPGEEEEDGGRAGAAAAAAAAAVNLHTRHVLSAANEIGKLATHRTPLVRHTHFFICAVVLASIVQLSAWSSSSSSSDGGGEEEHEESMVREQVRLCIGTLRQMATVWGTASRALGQVREVAGLVHGWRAQSRQMEQFLVHVTEEDMLNIFAEDTATTTLADMETTV</sequence>
<evidence type="ECO:0000313" key="6">
    <source>
        <dbReference type="Proteomes" id="UP000076881"/>
    </source>
</evidence>
<dbReference type="Gene3D" id="4.10.240.10">
    <property type="entry name" value="Zn(2)-C6 fungal-type DNA-binding domain"/>
    <property type="match status" value="1"/>
</dbReference>
<dbReference type="STRING" id="1081108.A0A168I2Q6"/>
<comment type="caution">
    <text evidence="5">The sequence shown here is derived from an EMBL/GenBank/DDBJ whole genome shotgun (WGS) entry which is preliminary data.</text>
</comment>
<keyword evidence="1" id="KW-0479">Metal-binding</keyword>
<dbReference type="PANTHER" id="PTHR47431">
    <property type="entry name" value="ZN(II)2CYS6 TRANSCRIPTION FACTOR (EUROFUNG)-RELATED"/>
    <property type="match status" value="1"/>
</dbReference>
<dbReference type="EMBL" id="AZHF01000003">
    <property type="protein sequence ID" value="OAA78654.1"/>
    <property type="molecule type" value="Genomic_DNA"/>
</dbReference>
<dbReference type="Pfam" id="PF04082">
    <property type="entry name" value="Fungal_trans"/>
    <property type="match status" value="1"/>
</dbReference>
<dbReference type="GO" id="GO:0003677">
    <property type="term" value="F:DNA binding"/>
    <property type="evidence" value="ECO:0007669"/>
    <property type="project" value="InterPro"/>
</dbReference>
<dbReference type="CDD" id="cd00067">
    <property type="entry name" value="GAL4"/>
    <property type="match status" value="1"/>
</dbReference>
<keyword evidence="6" id="KW-1185">Reference proteome</keyword>
<reference evidence="5 6" key="1">
    <citation type="journal article" date="2016" name="Genome Biol. Evol.">
        <title>Divergent and convergent evolution of fungal pathogenicity.</title>
        <authorList>
            <person name="Shang Y."/>
            <person name="Xiao G."/>
            <person name="Zheng P."/>
            <person name="Cen K."/>
            <person name="Zhan S."/>
            <person name="Wang C."/>
        </authorList>
    </citation>
    <scope>NUCLEOTIDE SEQUENCE [LARGE SCALE GENOMIC DNA]</scope>
    <source>
        <strain evidence="5 6">RCEF 1005</strain>
    </source>
</reference>
<evidence type="ECO:0000256" key="1">
    <source>
        <dbReference type="ARBA" id="ARBA00022723"/>
    </source>
</evidence>
<dbReference type="SMART" id="SM00066">
    <property type="entry name" value="GAL4"/>
    <property type="match status" value="1"/>
</dbReference>
<dbReference type="PANTHER" id="PTHR47431:SF1">
    <property type="entry name" value="ZN(II)2CYS6 TRANSCRIPTION FACTOR (EUROFUNG)"/>
    <property type="match status" value="1"/>
</dbReference>
<dbReference type="SUPFAM" id="SSF57701">
    <property type="entry name" value="Zn2/Cys6 DNA-binding domain"/>
    <property type="match status" value="1"/>
</dbReference>
<gene>
    <name evidence="5" type="ORF">LEL_05477</name>
</gene>
<feature type="region of interest" description="Disordered" evidence="3">
    <location>
        <begin position="68"/>
        <end position="90"/>
    </location>
</feature>
<dbReference type="InterPro" id="IPR007219">
    <property type="entry name" value="XnlR_reg_dom"/>
</dbReference>
<feature type="compositionally biased region" description="Low complexity" evidence="3">
    <location>
        <begin position="7"/>
        <end position="22"/>
    </location>
</feature>